<organism evidence="1 2">
    <name type="scientific">Portunus trituberculatus</name>
    <name type="common">Swimming crab</name>
    <name type="synonym">Neptunus trituberculatus</name>
    <dbReference type="NCBI Taxonomy" id="210409"/>
    <lineage>
        <taxon>Eukaryota</taxon>
        <taxon>Metazoa</taxon>
        <taxon>Ecdysozoa</taxon>
        <taxon>Arthropoda</taxon>
        <taxon>Crustacea</taxon>
        <taxon>Multicrustacea</taxon>
        <taxon>Malacostraca</taxon>
        <taxon>Eumalacostraca</taxon>
        <taxon>Eucarida</taxon>
        <taxon>Decapoda</taxon>
        <taxon>Pleocyemata</taxon>
        <taxon>Brachyura</taxon>
        <taxon>Eubrachyura</taxon>
        <taxon>Portunoidea</taxon>
        <taxon>Portunidae</taxon>
        <taxon>Portuninae</taxon>
        <taxon>Portunus</taxon>
    </lineage>
</organism>
<comment type="caution">
    <text evidence="1">The sequence shown here is derived from an EMBL/GenBank/DDBJ whole genome shotgun (WGS) entry which is preliminary data.</text>
</comment>
<dbReference type="AlphaFoldDB" id="A0A5B7EMH7"/>
<gene>
    <name evidence="1" type="ORF">E2C01_028803</name>
</gene>
<reference evidence="1 2" key="1">
    <citation type="submission" date="2019-05" db="EMBL/GenBank/DDBJ databases">
        <title>Another draft genome of Portunus trituberculatus and its Hox gene families provides insights of decapod evolution.</title>
        <authorList>
            <person name="Jeong J.-H."/>
            <person name="Song I."/>
            <person name="Kim S."/>
            <person name="Choi T."/>
            <person name="Kim D."/>
            <person name="Ryu S."/>
            <person name="Kim W."/>
        </authorList>
    </citation>
    <scope>NUCLEOTIDE SEQUENCE [LARGE SCALE GENOMIC DNA]</scope>
    <source>
        <tissue evidence="1">Muscle</tissue>
    </source>
</reference>
<dbReference type="Proteomes" id="UP000324222">
    <property type="component" value="Unassembled WGS sequence"/>
</dbReference>
<accession>A0A5B7EMH7</accession>
<name>A0A5B7EMH7_PORTR</name>
<keyword evidence="2" id="KW-1185">Reference proteome</keyword>
<dbReference type="EMBL" id="VSRR010003262">
    <property type="protein sequence ID" value="MPC35382.1"/>
    <property type="molecule type" value="Genomic_DNA"/>
</dbReference>
<protein>
    <submittedName>
        <fullName evidence="1">Uncharacterized protein</fullName>
    </submittedName>
</protein>
<evidence type="ECO:0000313" key="1">
    <source>
        <dbReference type="EMBL" id="MPC35382.1"/>
    </source>
</evidence>
<evidence type="ECO:0000313" key="2">
    <source>
        <dbReference type="Proteomes" id="UP000324222"/>
    </source>
</evidence>
<proteinExistence type="predicted"/>
<sequence length="93" mass="10498">MNPECREQKVRLSVTIHRPRLRCGQKLTGSSIFSVCVSLSLSFASVLIDLRQCQTEGRGDAFLSFSYLSYTSKTTTTRKTLMTAPASERQQQY</sequence>